<evidence type="ECO:0000313" key="9">
    <source>
        <dbReference type="Proteomes" id="UP000663880"/>
    </source>
</evidence>
<comment type="caution">
    <text evidence="8">The sequence shown here is derived from an EMBL/GenBank/DDBJ whole genome shotgun (WGS) entry which is preliminary data.</text>
</comment>
<keyword evidence="7" id="KW-0732">Signal</keyword>
<dbReference type="Gene3D" id="3.60.20.10">
    <property type="entry name" value="Glutamine Phosphoribosylpyrophosphate, subunit 1, domain 1"/>
    <property type="match status" value="1"/>
</dbReference>
<dbReference type="InterPro" id="IPR016050">
    <property type="entry name" value="Proteasome_bsu_CS"/>
</dbReference>
<feature type="chain" id="PRO_5032894781" description="Proteasome subunit beta" evidence="7">
    <location>
        <begin position="16"/>
        <end position="208"/>
    </location>
</feature>
<keyword evidence="1 6" id="KW-0963">Cytoplasm</keyword>
<dbReference type="GO" id="GO:0005839">
    <property type="term" value="C:proteasome core complex"/>
    <property type="evidence" value="ECO:0007669"/>
    <property type="project" value="InterPro"/>
</dbReference>
<comment type="subunit">
    <text evidence="5">The 26S proteasome consists of a 20S proteasome core and two 19S regulatory subunits. The 20S proteasome core is composed of 28 subunits that are arranged in four stacked rings, resulting in a barrel-shaped structure. The two end rings are each formed by seven alpha subunits, and the two central rings are each formed by seven beta subunits. The catalytic chamber with the active sites is on the inside of the barrel.</text>
</comment>
<dbReference type="GO" id="GO:0005634">
    <property type="term" value="C:nucleus"/>
    <property type="evidence" value="ECO:0007669"/>
    <property type="project" value="UniProtKB-SubCell"/>
</dbReference>
<evidence type="ECO:0000256" key="3">
    <source>
        <dbReference type="ARBA" id="ARBA00023242"/>
    </source>
</evidence>
<evidence type="ECO:0000256" key="6">
    <source>
        <dbReference type="RuleBase" id="RU004203"/>
    </source>
</evidence>
<dbReference type="PANTHER" id="PTHR32194:SF2">
    <property type="entry name" value="PROTEASOME SUBUNIT BETA TYPE-1"/>
    <property type="match status" value="1"/>
</dbReference>
<feature type="signal peptide" evidence="7">
    <location>
        <begin position="1"/>
        <end position="15"/>
    </location>
</feature>
<dbReference type="PANTHER" id="PTHR32194">
    <property type="entry name" value="METALLOPROTEASE TLDD"/>
    <property type="match status" value="1"/>
</dbReference>
<sequence length="208" mass="23241">MATSLLLQCLLGMQCNDFSIIAADQSNTQSIIVMKDDEDKLMQVSDKLLMGVNGDPGDITQFSQYINKNMKLYSIKNGYQLDTKAAVHFTRTTMTDILRRENPFILNLLIAGYDEKEGGQLYTMDFLASCVRLPFAAHGFGGLMSISILSQYYKPSLSEVEAFEVIKLCVREIHKRLFMNLPNFGVKTVSKDGIKTLPTISQASFVGK</sequence>
<dbReference type="OrthoDB" id="268428at2759"/>
<dbReference type="GO" id="GO:0005737">
    <property type="term" value="C:cytoplasm"/>
    <property type="evidence" value="ECO:0007669"/>
    <property type="project" value="UniProtKB-SubCell"/>
</dbReference>
<accession>A0A821XVB9</accession>
<dbReference type="CDD" id="cd03758">
    <property type="entry name" value="proteasome_beta_type_2"/>
    <property type="match status" value="1"/>
</dbReference>
<gene>
    <name evidence="8" type="ORF">PMACD_LOCUS15587</name>
</gene>
<dbReference type="Pfam" id="PF00227">
    <property type="entry name" value="Proteasome"/>
    <property type="match status" value="1"/>
</dbReference>
<comment type="function">
    <text evidence="4">Non-catalytic component of the proteasome, a multicatalytic proteinase complex which is characterized by its ability to cleave peptides with Arg, Phe, Tyr, Leu, and Glu adjacent to the leaving group at neutral or slightly basic pH. The proteasome has an ATP-dependent proteolytic activity.</text>
</comment>
<reference evidence="8" key="1">
    <citation type="submission" date="2021-02" db="EMBL/GenBank/DDBJ databases">
        <authorList>
            <person name="Steward A R."/>
        </authorList>
    </citation>
    <scope>NUCLEOTIDE SEQUENCE</scope>
</reference>
<keyword evidence="9" id="KW-1185">Reference proteome</keyword>
<comment type="function">
    <text evidence="6">Component of the proteasome, a multicatalytic proteinase complex which is characterized by its ability to cleave peptides with Arg, Phe, Tyr, Leu, and Glu adjacent to the leaving group at neutral or slightly basic pH. The proteasome has an ATP-dependent proteolytic activity.</text>
</comment>
<keyword evidence="3 6" id="KW-0539">Nucleus</keyword>
<dbReference type="PROSITE" id="PS00854">
    <property type="entry name" value="PROTEASOME_BETA_1"/>
    <property type="match status" value="1"/>
</dbReference>
<evidence type="ECO:0000256" key="1">
    <source>
        <dbReference type="ARBA" id="ARBA00022490"/>
    </source>
</evidence>
<dbReference type="Proteomes" id="UP000663880">
    <property type="component" value="Unassembled WGS sequence"/>
</dbReference>
<evidence type="ECO:0000313" key="8">
    <source>
        <dbReference type="EMBL" id="CAF4950049.1"/>
    </source>
</evidence>
<dbReference type="InterPro" id="IPR029055">
    <property type="entry name" value="Ntn_hydrolases_N"/>
</dbReference>
<dbReference type="PROSITE" id="PS51476">
    <property type="entry name" value="PROTEASOME_BETA_2"/>
    <property type="match status" value="1"/>
</dbReference>
<evidence type="ECO:0000256" key="5">
    <source>
        <dbReference type="ARBA" id="ARBA00026071"/>
    </source>
</evidence>
<evidence type="ECO:0000256" key="2">
    <source>
        <dbReference type="ARBA" id="ARBA00022942"/>
    </source>
</evidence>
<dbReference type="InterPro" id="IPR023333">
    <property type="entry name" value="Proteasome_suB-type"/>
</dbReference>
<dbReference type="GO" id="GO:0010498">
    <property type="term" value="P:proteasomal protein catabolic process"/>
    <property type="evidence" value="ECO:0007669"/>
    <property type="project" value="InterPro"/>
</dbReference>
<keyword evidence="2 6" id="KW-0647">Proteasome</keyword>
<organism evidence="8 9">
    <name type="scientific">Pieris macdunnoughi</name>
    <dbReference type="NCBI Taxonomy" id="345717"/>
    <lineage>
        <taxon>Eukaryota</taxon>
        <taxon>Metazoa</taxon>
        <taxon>Ecdysozoa</taxon>
        <taxon>Arthropoda</taxon>
        <taxon>Hexapoda</taxon>
        <taxon>Insecta</taxon>
        <taxon>Pterygota</taxon>
        <taxon>Neoptera</taxon>
        <taxon>Endopterygota</taxon>
        <taxon>Lepidoptera</taxon>
        <taxon>Glossata</taxon>
        <taxon>Ditrysia</taxon>
        <taxon>Papilionoidea</taxon>
        <taxon>Pieridae</taxon>
        <taxon>Pierinae</taxon>
        <taxon>Pieris</taxon>
    </lineage>
</organism>
<proteinExistence type="inferred from homology"/>
<dbReference type="EMBL" id="CAJOBZ010000072">
    <property type="protein sequence ID" value="CAF4950049.1"/>
    <property type="molecule type" value="Genomic_DNA"/>
</dbReference>
<evidence type="ECO:0000256" key="7">
    <source>
        <dbReference type="SAM" id="SignalP"/>
    </source>
</evidence>
<comment type="subunit">
    <text evidence="6">Component of the proteasome complex.</text>
</comment>
<dbReference type="InterPro" id="IPR035206">
    <property type="entry name" value="Proteasome_beta2"/>
</dbReference>
<evidence type="ECO:0000256" key="4">
    <source>
        <dbReference type="ARBA" id="ARBA00024953"/>
    </source>
</evidence>
<name>A0A821XVB9_9NEOP</name>
<comment type="subcellular location">
    <subcellularLocation>
        <location evidence="6">Cytoplasm</location>
    </subcellularLocation>
    <subcellularLocation>
        <location evidence="6">Nucleus</location>
    </subcellularLocation>
</comment>
<protein>
    <recommendedName>
        <fullName evidence="6">Proteasome subunit beta</fullName>
    </recommendedName>
</protein>
<dbReference type="SUPFAM" id="SSF56235">
    <property type="entry name" value="N-terminal nucleophile aminohydrolases (Ntn hydrolases)"/>
    <property type="match status" value="1"/>
</dbReference>
<dbReference type="InterPro" id="IPR001353">
    <property type="entry name" value="Proteasome_sua/b"/>
</dbReference>
<dbReference type="AlphaFoldDB" id="A0A821XVB9"/>
<comment type="similarity">
    <text evidence="6">Belongs to the peptidase T1B family.</text>
</comment>